<keyword evidence="1 2" id="KW-0694">RNA-binding</keyword>
<dbReference type="Proteomes" id="UP000095085">
    <property type="component" value="Unassembled WGS sequence"/>
</dbReference>
<accession>A0A1E4RT47</accession>
<evidence type="ECO:0000259" key="4">
    <source>
        <dbReference type="PROSITE" id="PS50102"/>
    </source>
</evidence>
<feature type="region of interest" description="Disordered" evidence="3">
    <location>
        <begin position="359"/>
        <end position="397"/>
    </location>
</feature>
<sequence length="564" mass="64505">MTMDDLNNSIGEKKFNKNANPFYPASISPKFNNEITYLIKIENLPNCIEKLEFLKLIESIIETNFEEKIEFEILKFTSYQIIIEFFNYNYIVKMIEILNGYEWLGKFLEVRLLNDFRKNSINSPNDSVISSESSLTSLLSLNPFYNPYFPNFPYQYNYDDYSTNTSLNYGSRKSSDSNSKSLPPFLMNLVGNQQKSDENFIIVEDDEKNPIKVNPCRLFIGNIPFNSTWTSLRNFLINKLKIFEPNNNIEILRVEIPMQPSSNLSLNSLNRLNNYQFLSNYSNSKDANNSLPPKPNDDSISTRGLSRGFAIVTTANQSSLEKIIKYFNDIEFEGRSLTVRFDKFPEFNNYILQQLNPINKHHSSAPLPPPVPPPPPPFSRHSSNSSQENSNHPSSKSSIISNLAFERNLIQNKIYSSNSSYENTSSPSNSFVPFHPMYNIFYPYPNHPNFLQYHYPPPAPMHPPAPPPHGDYTPFPPSIPNSIPTSGPPNSLPTSLPPTPPVPVPVPIPMPIQAPETSPNEKRRSKKRHETKVLEEIEEMSIKDDKLTDDEKARELMNSFTSIT</sequence>
<protein>
    <recommendedName>
        <fullName evidence="4">RRM domain-containing protein</fullName>
    </recommendedName>
</protein>
<dbReference type="InterPro" id="IPR050374">
    <property type="entry name" value="RRT5_SRSF_SR"/>
</dbReference>
<dbReference type="GeneID" id="30997965"/>
<dbReference type="GO" id="GO:0005737">
    <property type="term" value="C:cytoplasm"/>
    <property type="evidence" value="ECO:0007669"/>
    <property type="project" value="TreeGrafter"/>
</dbReference>
<feature type="compositionally biased region" description="Pro residues" evidence="3">
    <location>
        <begin position="366"/>
        <end position="378"/>
    </location>
</feature>
<evidence type="ECO:0000313" key="5">
    <source>
        <dbReference type="EMBL" id="ODV70443.1"/>
    </source>
</evidence>
<dbReference type="PANTHER" id="PTHR23003">
    <property type="entry name" value="RNA RECOGNITION MOTIF RRM DOMAIN CONTAINING PROTEIN"/>
    <property type="match status" value="1"/>
</dbReference>
<feature type="region of interest" description="Disordered" evidence="3">
    <location>
        <begin position="481"/>
        <end position="531"/>
    </location>
</feature>
<feature type="compositionally biased region" description="Pro residues" evidence="3">
    <location>
        <begin position="486"/>
        <end position="512"/>
    </location>
</feature>
<dbReference type="GO" id="GO:1990904">
    <property type="term" value="C:ribonucleoprotein complex"/>
    <property type="evidence" value="ECO:0007669"/>
    <property type="project" value="TreeGrafter"/>
</dbReference>
<feature type="domain" description="RRM" evidence="4">
    <location>
        <begin position="216"/>
        <end position="344"/>
    </location>
</feature>
<dbReference type="RefSeq" id="XP_020079510.1">
    <property type="nucleotide sequence ID" value="XM_020223416.1"/>
</dbReference>
<evidence type="ECO:0000256" key="1">
    <source>
        <dbReference type="ARBA" id="ARBA00022884"/>
    </source>
</evidence>
<reference evidence="6" key="1">
    <citation type="submission" date="2016-05" db="EMBL/GenBank/DDBJ databases">
        <title>Comparative genomics of biotechnologically important yeasts.</title>
        <authorList>
            <consortium name="DOE Joint Genome Institute"/>
            <person name="Riley R."/>
            <person name="Haridas S."/>
            <person name="Wolfe K.H."/>
            <person name="Lopes M.R."/>
            <person name="Hittinger C.T."/>
            <person name="Goker M."/>
            <person name="Salamov A."/>
            <person name="Wisecaver J."/>
            <person name="Long T.M."/>
            <person name="Aerts A.L."/>
            <person name="Barry K."/>
            <person name="Choi C."/>
            <person name="Clum A."/>
            <person name="Coughlan A.Y."/>
            <person name="Deshpande S."/>
            <person name="Douglass A.P."/>
            <person name="Hanson S.J."/>
            <person name="Klenk H.-P."/>
            <person name="Labutti K."/>
            <person name="Lapidus A."/>
            <person name="Lindquist E."/>
            <person name="Lipzen A."/>
            <person name="Meier-Kolthoff J.P."/>
            <person name="Ohm R.A."/>
            <person name="Otillar R.P."/>
            <person name="Pangilinan J."/>
            <person name="Peng Y."/>
            <person name="Rokas A."/>
            <person name="Rosa C.A."/>
            <person name="Scheuner C."/>
            <person name="Sibirny A.A."/>
            <person name="Slot J.C."/>
            <person name="Stielow J.B."/>
            <person name="Sun H."/>
            <person name="Kurtzman C.P."/>
            <person name="Blackwell M."/>
            <person name="Grigoriev I.V."/>
            <person name="Jeffries T.W."/>
        </authorList>
    </citation>
    <scope>NUCLEOTIDE SEQUENCE [LARGE SCALE GENOMIC DNA]</scope>
    <source>
        <strain evidence="6">NRRL Y-1933</strain>
    </source>
</reference>
<evidence type="ECO:0000313" key="6">
    <source>
        <dbReference type="Proteomes" id="UP000095085"/>
    </source>
</evidence>
<evidence type="ECO:0000256" key="2">
    <source>
        <dbReference type="PROSITE-ProRule" id="PRU00176"/>
    </source>
</evidence>
<dbReference type="GO" id="GO:0005634">
    <property type="term" value="C:nucleus"/>
    <property type="evidence" value="ECO:0007669"/>
    <property type="project" value="TreeGrafter"/>
</dbReference>
<dbReference type="InterPro" id="IPR035979">
    <property type="entry name" value="RBD_domain_sf"/>
</dbReference>
<proteinExistence type="predicted"/>
<dbReference type="GO" id="GO:0003729">
    <property type="term" value="F:mRNA binding"/>
    <property type="evidence" value="ECO:0007669"/>
    <property type="project" value="TreeGrafter"/>
</dbReference>
<organism evidence="5 6">
    <name type="scientific">Hyphopichia burtonii NRRL Y-1933</name>
    <dbReference type="NCBI Taxonomy" id="984485"/>
    <lineage>
        <taxon>Eukaryota</taxon>
        <taxon>Fungi</taxon>
        <taxon>Dikarya</taxon>
        <taxon>Ascomycota</taxon>
        <taxon>Saccharomycotina</taxon>
        <taxon>Pichiomycetes</taxon>
        <taxon>Debaryomycetaceae</taxon>
        <taxon>Hyphopichia</taxon>
    </lineage>
</organism>
<name>A0A1E4RT47_9ASCO</name>
<dbReference type="InterPro" id="IPR000504">
    <property type="entry name" value="RRM_dom"/>
</dbReference>
<keyword evidence="6" id="KW-1185">Reference proteome</keyword>
<gene>
    <name evidence="5" type="ORF">HYPBUDRAFT_4314</name>
</gene>
<dbReference type="SMART" id="SM00360">
    <property type="entry name" value="RRM"/>
    <property type="match status" value="1"/>
</dbReference>
<dbReference type="AlphaFoldDB" id="A0A1E4RT47"/>
<dbReference type="PROSITE" id="PS50102">
    <property type="entry name" value="RRM"/>
    <property type="match status" value="1"/>
</dbReference>
<dbReference type="OrthoDB" id="1099063at2759"/>
<evidence type="ECO:0000256" key="3">
    <source>
        <dbReference type="SAM" id="MobiDB-lite"/>
    </source>
</evidence>
<dbReference type="STRING" id="984485.A0A1E4RT47"/>
<dbReference type="SUPFAM" id="SSF54928">
    <property type="entry name" value="RNA-binding domain, RBD"/>
    <property type="match status" value="1"/>
</dbReference>
<dbReference type="Gene3D" id="3.30.70.330">
    <property type="match status" value="1"/>
</dbReference>
<dbReference type="InterPro" id="IPR012677">
    <property type="entry name" value="Nucleotide-bd_a/b_plait_sf"/>
</dbReference>
<dbReference type="PANTHER" id="PTHR23003:SF3">
    <property type="entry name" value="FI21236P1-RELATED"/>
    <property type="match status" value="1"/>
</dbReference>
<dbReference type="EMBL" id="KV454538">
    <property type="protein sequence ID" value="ODV70443.1"/>
    <property type="molecule type" value="Genomic_DNA"/>
</dbReference>
<feature type="compositionally biased region" description="Low complexity" evidence="3">
    <location>
        <begin position="379"/>
        <end position="397"/>
    </location>
</feature>